<dbReference type="InterPro" id="IPR050090">
    <property type="entry name" value="Tyrosine_recombinase_XerCD"/>
</dbReference>
<dbReference type="Proteomes" id="UP000242804">
    <property type="component" value="Segment"/>
</dbReference>
<dbReference type="GO" id="GO:0003677">
    <property type="term" value="F:DNA binding"/>
    <property type="evidence" value="ECO:0007669"/>
    <property type="project" value="UniProtKB-KW"/>
</dbReference>
<dbReference type="PROSITE" id="PS51898">
    <property type="entry name" value="TYR_RECOMBINASE"/>
    <property type="match status" value="1"/>
</dbReference>
<dbReference type="InterPro" id="IPR002104">
    <property type="entry name" value="Integrase_catalytic"/>
</dbReference>
<dbReference type="GO" id="GO:0015074">
    <property type="term" value="P:DNA integration"/>
    <property type="evidence" value="ECO:0007669"/>
    <property type="project" value="InterPro"/>
</dbReference>
<dbReference type="Gene3D" id="1.10.443.10">
    <property type="entry name" value="Intergrase catalytic core"/>
    <property type="match status" value="1"/>
</dbReference>
<dbReference type="OrthoDB" id="7304at10239"/>
<evidence type="ECO:0000256" key="2">
    <source>
        <dbReference type="ARBA" id="ARBA00023125"/>
    </source>
</evidence>
<dbReference type="PANTHER" id="PTHR30349">
    <property type="entry name" value="PHAGE INTEGRASE-RELATED"/>
    <property type="match status" value="1"/>
</dbReference>
<evidence type="ECO:0000313" key="6">
    <source>
        <dbReference type="Proteomes" id="UP000242804"/>
    </source>
</evidence>
<dbReference type="PANTHER" id="PTHR30349:SF41">
    <property type="entry name" value="INTEGRASE_RECOMBINASE PROTEIN MJ0367-RELATED"/>
    <property type="match status" value="1"/>
</dbReference>
<dbReference type="EMBL" id="DQ317692">
    <property type="protein sequence ID" value="ABC74918.1"/>
    <property type="molecule type" value="Genomic_DNA"/>
</dbReference>
<dbReference type="RefSeq" id="YP_667893.1">
    <property type="nucleotide sequence ID" value="NC_008252.1"/>
</dbReference>
<reference evidence="5 6" key="1">
    <citation type="journal article" date="2006" name="J. Virol.">
        <title>Sequence analysis and organization of the Neodiprion abietis nucleopolyhedrovirus genome.</title>
        <authorList>
            <person name="Duffy S.P."/>
            <person name="Young A.M."/>
            <person name="Morin B."/>
            <person name="Lucarotti C.J."/>
            <person name="Koop B.F."/>
            <person name="Levin D.B."/>
        </authorList>
    </citation>
    <scope>NUCLEOTIDE SEQUENCE [LARGE SCALE GENOMIC DNA]</scope>
</reference>
<dbReference type="CDD" id="cd00397">
    <property type="entry name" value="DNA_BRE_C"/>
    <property type="match status" value="1"/>
</dbReference>
<protein>
    <submittedName>
        <fullName evidence="5">Very late factor 1</fullName>
    </submittedName>
</protein>
<feature type="domain" description="Tyr recombinase" evidence="4">
    <location>
        <begin position="170"/>
        <end position="354"/>
    </location>
</feature>
<keyword evidence="3" id="KW-0233">DNA recombination</keyword>
<dbReference type="InterPro" id="IPR011010">
    <property type="entry name" value="DNA_brk_join_enz"/>
</dbReference>
<dbReference type="KEGG" id="vg:4179090"/>
<evidence type="ECO:0000256" key="3">
    <source>
        <dbReference type="ARBA" id="ARBA00023172"/>
    </source>
</evidence>
<name>Q0ZP35_9CBAC</name>
<accession>Q0ZP35</accession>
<keyword evidence="6" id="KW-1185">Reference proteome</keyword>
<dbReference type="GeneID" id="4179090"/>
<comment type="similarity">
    <text evidence="1">Belongs to the 'phage' integrase family.</text>
</comment>
<evidence type="ECO:0000313" key="5">
    <source>
        <dbReference type="EMBL" id="ABC74918.1"/>
    </source>
</evidence>
<dbReference type="InterPro" id="IPR013762">
    <property type="entry name" value="Integrase-like_cat_sf"/>
</dbReference>
<dbReference type="GO" id="GO:0006310">
    <property type="term" value="P:DNA recombination"/>
    <property type="evidence" value="ECO:0007669"/>
    <property type="project" value="UniProtKB-KW"/>
</dbReference>
<proteinExistence type="inferred from homology"/>
<sequence>MINRLKLYKDEWGVRIRHHAQFHDISQIMIDRQKTVHDSGIGILKKYLFTKPMSQSTINSYKSKVAKIIYSLIYDNVLTERNFVTLDIIIRNLQHKIHAMQNDIFIDNLIRSSNICRKSLICTVDFYCNAMDLSRNEFVIPKCLKTPKDLLNNREQKNRRNTVVDDIANKLYDYIVNSIVPDIRTNNRFTNKSVIRGSVLFMIIVATGLRITEAFKMTLEDLKEIEKNGQAKVHIHLKKKDSDFAFIKLMPGREKYLSTSIEILQNYPNLFAKISSDSSTKFNDLQNLVKAANLQSGVQIQSNMFRHMLASQMFNEAVPLTTISEYMNHNAVNSTRNYINRKYHRGPMKMLNKT</sequence>
<dbReference type="SUPFAM" id="SSF56349">
    <property type="entry name" value="DNA breaking-rejoining enzymes"/>
    <property type="match status" value="1"/>
</dbReference>
<dbReference type="Pfam" id="PF00589">
    <property type="entry name" value="Phage_integrase"/>
    <property type="match status" value="1"/>
</dbReference>
<evidence type="ECO:0000259" key="4">
    <source>
        <dbReference type="PROSITE" id="PS51898"/>
    </source>
</evidence>
<evidence type="ECO:0000256" key="1">
    <source>
        <dbReference type="ARBA" id="ARBA00008857"/>
    </source>
</evidence>
<keyword evidence="2" id="KW-0238">DNA-binding</keyword>
<gene>
    <name evidence="5" type="primary">vlf-1</name>
</gene>
<organism evidence="5 6">
    <name type="scientific">Neodiprion abietis nucleopolyhedrovirus</name>
    <dbReference type="NCBI Taxonomy" id="204507"/>
    <lineage>
        <taxon>Viruses</taxon>
        <taxon>Viruses incertae sedis</taxon>
        <taxon>Naldaviricetes</taxon>
        <taxon>Lefavirales</taxon>
        <taxon>Baculoviridae</taxon>
        <taxon>Gammabaculovirus</taxon>
        <taxon>Gammabaculovirus neabietis</taxon>
    </lineage>
</organism>